<sequence>MLAVFYRQTIFGAIMILHLQTLEYLAQYFDGRADCKTANQEIRTMALKRSAEILEQAHRAATRTANEAIMECVIADMRHFCDPNGVTLDHLILRSGAPEMVPAAVKALVKAKRVFLNNGIYKLSENK</sequence>
<proteinExistence type="predicted"/>
<protein>
    <submittedName>
        <fullName evidence="1">Uncharacterized protein</fullName>
    </submittedName>
</protein>
<name>A0A939EWR4_9BACT</name>
<comment type="caution">
    <text evidence="1">The sequence shown here is derived from an EMBL/GenBank/DDBJ whole genome shotgun (WGS) entry which is preliminary data.</text>
</comment>
<reference evidence="1" key="1">
    <citation type="submission" date="2021-03" db="EMBL/GenBank/DDBJ databases">
        <authorList>
            <person name="Kim M.K."/>
        </authorList>
    </citation>
    <scope>NUCLEOTIDE SEQUENCE</scope>
    <source>
        <strain evidence="1">BT186</strain>
    </source>
</reference>
<dbReference type="EMBL" id="JAFLQZ010000006">
    <property type="protein sequence ID" value="MBO0358609.1"/>
    <property type="molecule type" value="Genomic_DNA"/>
</dbReference>
<dbReference type="RefSeq" id="WP_206984535.1">
    <property type="nucleotide sequence ID" value="NZ_JAFLQZ010000006.1"/>
</dbReference>
<evidence type="ECO:0000313" key="2">
    <source>
        <dbReference type="Proteomes" id="UP000664144"/>
    </source>
</evidence>
<dbReference type="AlphaFoldDB" id="A0A939EWR4"/>
<organism evidence="1 2">
    <name type="scientific">Hymenobacter telluris</name>
    <dbReference type="NCBI Taxonomy" id="2816474"/>
    <lineage>
        <taxon>Bacteria</taxon>
        <taxon>Pseudomonadati</taxon>
        <taxon>Bacteroidota</taxon>
        <taxon>Cytophagia</taxon>
        <taxon>Cytophagales</taxon>
        <taxon>Hymenobacteraceae</taxon>
        <taxon>Hymenobacter</taxon>
    </lineage>
</organism>
<evidence type="ECO:0000313" key="1">
    <source>
        <dbReference type="EMBL" id="MBO0358609.1"/>
    </source>
</evidence>
<keyword evidence="2" id="KW-1185">Reference proteome</keyword>
<accession>A0A939EWR4</accession>
<dbReference type="Proteomes" id="UP000664144">
    <property type="component" value="Unassembled WGS sequence"/>
</dbReference>
<gene>
    <name evidence="1" type="ORF">J0X19_11685</name>
</gene>